<keyword evidence="4" id="KW-1185">Reference proteome</keyword>
<organism evidence="3 4">
    <name type="scientific">Micromonospora andamanensis</name>
    <dbReference type="NCBI Taxonomy" id="1287068"/>
    <lineage>
        <taxon>Bacteria</taxon>
        <taxon>Bacillati</taxon>
        <taxon>Actinomycetota</taxon>
        <taxon>Actinomycetes</taxon>
        <taxon>Micromonosporales</taxon>
        <taxon>Micromonosporaceae</taxon>
        <taxon>Micromonospora</taxon>
    </lineage>
</organism>
<accession>A0ABQ4HRX3</accession>
<evidence type="ECO:0008006" key="5">
    <source>
        <dbReference type="Google" id="ProtNLM"/>
    </source>
</evidence>
<comment type="caution">
    <text evidence="3">The sequence shown here is derived from an EMBL/GenBank/DDBJ whole genome shotgun (WGS) entry which is preliminary data.</text>
</comment>
<dbReference type="PROSITE" id="PS51257">
    <property type="entry name" value="PROKAR_LIPOPROTEIN"/>
    <property type="match status" value="1"/>
</dbReference>
<dbReference type="Proteomes" id="UP000647017">
    <property type="component" value="Unassembled WGS sequence"/>
</dbReference>
<keyword evidence="2" id="KW-0732">Signal</keyword>
<evidence type="ECO:0000313" key="4">
    <source>
        <dbReference type="Proteomes" id="UP000647017"/>
    </source>
</evidence>
<sequence length="194" mass="20139">MTRHIISGIQPVRPCRRLVGLLIGLSLAPSLGACGPGTSGDDSPASRPPTPPASVPAPSAPAEDAALLAYQGMWRAYAKAGLTADPQEPELARYATGRALSTLRSGLTRLREDGNVIKGEYQSEPQVIATTPATPPGAVTVQDCLDSTQFLTYTRSGALADDIPGGRRAVRATVIRDGDGWKVSSFGVQAVGTC</sequence>
<feature type="compositionally biased region" description="Pro residues" evidence="1">
    <location>
        <begin position="46"/>
        <end position="59"/>
    </location>
</feature>
<protein>
    <recommendedName>
        <fullName evidence="5">Secreted protein/lipoprotein</fullName>
    </recommendedName>
</protein>
<dbReference type="RefSeq" id="WP_239098932.1">
    <property type="nucleotide sequence ID" value="NZ_BOOZ01000006.1"/>
</dbReference>
<proteinExistence type="predicted"/>
<evidence type="ECO:0000256" key="1">
    <source>
        <dbReference type="SAM" id="MobiDB-lite"/>
    </source>
</evidence>
<gene>
    <name evidence="3" type="ORF">Van01_16070</name>
</gene>
<name>A0ABQ4HRX3_9ACTN</name>
<dbReference type="EMBL" id="BOOZ01000006">
    <property type="protein sequence ID" value="GIJ08393.1"/>
    <property type="molecule type" value="Genomic_DNA"/>
</dbReference>
<feature type="signal peptide" evidence="2">
    <location>
        <begin position="1"/>
        <end position="33"/>
    </location>
</feature>
<evidence type="ECO:0000256" key="2">
    <source>
        <dbReference type="SAM" id="SignalP"/>
    </source>
</evidence>
<feature type="region of interest" description="Disordered" evidence="1">
    <location>
        <begin position="34"/>
        <end position="60"/>
    </location>
</feature>
<feature type="chain" id="PRO_5046892693" description="Secreted protein/lipoprotein" evidence="2">
    <location>
        <begin position="34"/>
        <end position="194"/>
    </location>
</feature>
<reference evidence="3 4" key="1">
    <citation type="submission" date="2021-01" db="EMBL/GenBank/DDBJ databases">
        <title>Whole genome shotgun sequence of Verrucosispora andamanensis NBRC 109075.</title>
        <authorList>
            <person name="Komaki H."/>
            <person name="Tamura T."/>
        </authorList>
    </citation>
    <scope>NUCLEOTIDE SEQUENCE [LARGE SCALE GENOMIC DNA]</scope>
    <source>
        <strain evidence="3 4">NBRC 109075</strain>
    </source>
</reference>
<evidence type="ECO:0000313" key="3">
    <source>
        <dbReference type="EMBL" id="GIJ08393.1"/>
    </source>
</evidence>